<protein>
    <submittedName>
        <fullName evidence="1">Uncharacterized protein</fullName>
    </submittedName>
</protein>
<gene>
    <name evidence="1" type="ORF">ACFQ41_01655</name>
</gene>
<accession>A0ABW4BE44</accession>
<proteinExistence type="predicted"/>
<sequence>MRNTLVYVHYEPLANMFLTAGISASDVLNSAPTPFRHLLLLPPVDEDEFIDPHTGFNEVSGEEAVKTFMRSKAARTRSWLDYRHANYLRELLPTEIAELLYLGFTKTHITPPYYYKLQNQLVFLPMPNDMVTMYFRTTKRFSQTLATAIVRHLRLAANDQPFWLRLRAQHFPAVSTTVLADLFPLFEEGVLLDFSRGLFSRDQVKIPLYQVQNRFVPEQPLDQDGLKRVGELSLIRETNQWQLRLREKVAER</sequence>
<name>A0ABW4BE44_9LACO</name>
<reference evidence="2" key="1">
    <citation type="journal article" date="2019" name="Int. J. Syst. Evol. Microbiol.">
        <title>The Global Catalogue of Microorganisms (GCM) 10K type strain sequencing project: providing services to taxonomists for standard genome sequencing and annotation.</title>
        <authorList>
            <consortium name="The Broad Institute Genomics Platform"/>
            <consortium name="The Broad Institute Genome Sequencing Center for Infectious Disease"/>
            <person name="Wu L."/>
            <person name="Ma J."/>
        </authorList>
    </citation>
    <scope>NUCLEOTIDE SEQUENCE [LARGE SCALE GENOMIC DNA]</scope>
    <source>
        <strain evidence="2">CCM 9110</strain>
    </source>
</reference>
<evidence type="ECO:0000313" key="1">
    <source>
        <dbReference type="EMBL" id="MFD1398010.1"/>
    </source>
</evidence>
<dbReference type="EMBL" id="JBHTOA010000015">
    <property type="protein sequence ID" value="MFD1398010.1"/>
    <property type="molecule type" value="Genomic_DNA"/>
</dbReference>
<comment type="caution">
    <text evidence="1">The sequence shown here is derived from an EMBL/GenBank/DDBJ whole genome shotgun (WGS) entry which is preliminary data.</text>
</comment>
<evidence type="ECO:0000313" key="2">
    <source>
        <dbReference type="Proteomes" id="UP001597199"/>
    </source>
</evidence>
<organism evidence="1 2">
    <name type="scientific">Lacticaseibacillus suilingensis</name>
    <dbReference type="NCBI Taxonomy" id="2799577"/>
    <lineage>
        <taxon>Bacteria</taxon>
        <taxon>Bacillati</taxon>
        <taxon>Bacillota</taxon>
        <taxon>Bacilli</taxon>
        <taxon>Lactobacillales</taxon>
        <taxon>Lactobacillaceae</taxon>
        <taxon>Lacticaseibacillus</taxon>
    </lineage>
</organism>
<dbReference type="RefSeq" id="WP_125579522.1">
    <property type="nucleotide sequence ID" value="NZ_BOLV01000006.1"/>
</dbReference>
<dbReference type="Proteomes" id="UP001597199">
    <property type="component" value="Unassembled WGS sequence"/>
</dbReference>
<keyword evidence="2" id="KW-1185">Reference proteome</keyword>